<dbReference type="GO" id="GO:0016020">
    <property type="term" value="C:membrane"/>
    <property type="evidence" value="ECO:0007669"/>
    <property type="project" value="UniProtKB-SubCell"/>
</dbReference>
<dbReference type="Pfam" id="PF04117">
    <property type="entry name" value="Mpv17_PMP22"/>
    <property type="match status" value="1"/>
</dbReference>
<reference evidence="7" key="1">
    <citation type="submission" date="2014-08" db="EMBL/GenBank/DDBJ databases">
        <authorList>
            <person name="Sharma Rahul"/>
            <person name="Thines Marco"/>
        </authorList>
    </citation>
    <scope>NUCLEOTIDE SEQUENCE</scope>
</reference>
<evidence type="ECO:0000256" key="5">
    <source>
        <dbReference type="ARBA" id="ARBA00023136"/>
    </source>
</evidence>
<dbReference type="GO" id="GO:0005739">
    <property type="term" value="C:mitochondrion"/>
    <property type="evidence" value="ECO:0007669"/>
    <property type="project" value="TreeGrafter"/>
</dbReference>
<evidence type="ECO:0000256" key="6">
    <source>
        <dbReference type="RuleBase" id="RU363053"/>
    </source>
</evidence>
<evidence type="ECO:0000256" key="3">
    <source>
        <dbReference type="ARBA" id="ARBA00022692"/>
    </source>
</evidence>
<keyword evidence="3" id="KW-0812">Transmembrane</keyword>
<evidence type="ECO:0000256" key="4">
    <source>
        <dbReference type="ARBA" id="ARBA00022989"/>
    </source>
</evidence>
<evidence type="ECO:0000256" key="2">
    <source>
        <dbReference type="ARBA" id="ARBA00006824"/>
    </source>
</evidence>
<sequence>MAGLLASYQSFLSRNPLLGNSVSAAALFATGDGIAQQYVEKKGRDHDWIRTGRIVLWGGGLFAPVVTQWFKILEKVPIKNKVAATATRVGLDQFVFAPIVLTTFFSFMGLLEGKEKENVQEKLKNDLVPTLKANWMVFIPTQAVNMALIPLQYRLLTINLVNIPWNTYLSIQANKDSKSVLKE</sequence>
<organism evidence="7">
    <name type="scientific">Phaffia rhodozyma</name>
    <name type="common">Yeast</name>
    <name type="synonym">Xanthophyllomyces dendrorhous</name>
    <dbReference type="NCBI Taxonomy" id="264483"/>
    <lineage>
        <taxon>Eukaryota</taxon>
        <taxon>Fungi</taxon>
        <taxon>Dikarya</taxon>
        <taxon>Basidiomycota</taxon>
        <taxon>Agaricomycotina</taxon>
        <taxon>Tremellomycetes</taxon>
        <taxon>Cystofilobasidiales</taxon>
        <taxon>Mrakiaceae</taxon>
        <taxon>Phaffia</taxon>
    </lineage>
</organism>
<name>A0A0F7SQA5_PHARH</name>
<keyword evidence="5" id="KW-0472">Membrane</keyword>
<dbReference type="EMBL" id="LN483142">
    <property type="protein sequence ID" value="CED82740.1"/>
    <property type="molecule type" value="Genomic_DNA"/>
</dbReference>
<protein>
    <submittedName>
        <fullName evidence="7">Protein sym1</fullName>
    </submittedName>
</protein>
<comment type="similarity">
    <text evidence="2 6">Belongs to the peroxisomal membrane protein PXMP2/4 family.</text>
</comment>
<dbReference type="AlphaFoldDB" id="A0A0F7SQA5"/>
<dbReference type="PANTHER" id="PTHR11266:SF17">
    <property type="entry name" value="PROTEIN MPV17"/>
    <property type="match status" value="1"/>
</dbReference>
<evidence type="ECO:0000313" key="7">
    <source>
        <dbReference type="EMBL" id="CED82740.1"/>
    </source>
</evidence>
<evidence type="ECO:0000256" key="1">
    <source>
        <dbReference type="ARBA" id="ARBA00004141"/>
    </source>
</evidence>
<dbReference type="PANTHER" id="PTHR11266">
    <property type="entry name" value="PEROXISOMAL MEMBRANE PROTEIN 2, PXMP2 MPV17"/>
    <property type="match status" value="1"/>
</dbReference>
<keyword evidence="4" id="KW-1133">Transmembrane helix</keyword>
<accession>A0A0F7SQA5</accession>
<dbReference type="InterPro" id="IPR007248">
    <property type="entry name" value="Mpv17_PMP22"/>
</dbReference>
<proteinExistence type="inferred from homology"/>
<comment type="subcellular location">
    <subcellularLocation>
        <location evidence="1">Membrane</location>
        <topology evidence="1">Multi-pass membrane protein</topology>
    </subcellularLocation>
</comment>